<accession>A0A2S2E0Y7</accession>
<proteinExistence type="predicted"/>
<protein>
    <recommendedName>
        <fullName evidence="1">Inner membrane protein</fullName>
    </recommendedName>
</protein>
<evidence type="ECO:0000256" key="2">
    <source>
        <dbReference type="SAM" id="Phobius"/>
    </source>
</evidence>
<dbReference type="Pfam" id="PF04304">
    <property type="entry name" value="DUF454"/>
    <property type="match status" value="1"/>
</dbReference>
<comment type="subcellular location">
    <subcellularLocation>
        <location evidence="1">Cell inner membrane</location>
        <topology evidence="1">Multi-pass membrane protein</topology>
    </subcellularLocation>
</comment>
<feature type="transmembrane region" description="Helical" evidence="2">
    <location>
        <begin position="12"/>
        <end position="38"/>
    </location>
</feature>
<dbReference type="PIRSF" id="PIRSF016789">
    <property type="entry name" value="DUF454"/>
    <property type="match status" value="1"/>
</dbReference>
<reference evidence="3 4" key="1">
    <citation type="submission" date="2018-05" db="EMBL/GenBank/DDBJ databases">
        <title>Salinimonas sp. HMF8227 Genome sequencing and assembly.</title>
        <authorList>
            <person name="Kang H."/>
            <person name="Kang J."/>
            <person name="Cha I."/>
            <person name="Kim H."/>
            <person name="Joh K."/>
        </authorList>
    </citation>
    <scope>NUCLEOTIDE SEQUENCE [LARGE SCALE GENOMIC DNA]</scope>
    <source>
        <strain evidence="3 4">HMF8227</strain>
    </source>
</reference>
<evidence type="ECO:0000313" key="4">
    <source>
        <dbReference type="Proteomes" id="UP000245728"/>
    </source>
</evidence>
<dbReference type="InterPro" id="IPR007401">
    <property type="entry name" value="DUF454"/>
</dbReference>
<dbReference type="PANTHER" id="PTHR35813:SF1">
    <property type="entry name" value="INNER MEMBRANE PROTEIN YBAN"/>
    <property type="match status" value="1"/>
</dbReference>
<dbReference type="KEGG" id="salh:HMF8227_00819"/>
<organism evidence="3 4">
    <name type="scientific">Saliniradius amylolyticus</name>
    <dbReference type="NCBI Taxonomy" id="2183582"/>
    <lineage>
        <taxon>Bacteria</taxon>
        <taxon>Pseudomonadati</taxon>
        <taxon>Pseudomonadota</taxon>
        <taxon>Gammaproteobacteria</taxon>
        <taxon>Alteromonadales</taxon>
        <taxon>Alteromonadaceae</taxon>
        <taxon>Saliniradius</taxon>
    </lineage>
</organism>
<keyword evidence="1" id="KW-1003">Cell membrane</keyword>
<feature type="transmembrane region" description="Helical" evidence="2">
    <location>
        <begin position="73"/>
        <end position="90"/>
    </location>
</feature>
<evidence type="ECO:0000256" key="1">
    <source>
        <dbReference type="PIRNR" id="PIRNR016789"/>
    </source>
</evidence>
<dbReference type="GO" id="GO:0005886">
    <property type="term" value="C:plasma membrane"/>
    <property type="evidence" value="ECO:0007669"/>
    <property type="project" value="UniProtKB-SubCell"/>
</dbReference>
<keyword evidence="1" id="KW-0997">Cell inner membrane</keyword>
<gene>
    <name evidence="3" type="ORF">HMF8227_00819</name>
</gene>
<feature type="transmembrane region" description="Helical" evidence="2">
    <location>
        <begin position="96"/>
        <end position="114"/>
    </location>
</feature>
<dbReference type="RefSeq" id="WP_109340999.1">
    <property type="nucleotide sequence ID" value="NZ_CP029347.1"/>
</dbReference>
<sequence length="120" mass="13706">MVAIYWRILASLSLITGFIGVLLPGLPTVPFILVAAWASSKGWPRLENYLLGHPKFGDDIRQWRGGGYVRRRAKYMATLLIGLSMLLLWMSQANSWLAIIVTLICTFVLLWLWLRPEPQH</sequence>
<name>A0A2S2E0Y7_9ALTE</name>
<keyword evidence="2" id="KW-1133">Transmembrane helix</keyword>
<keyword evidence="1 2" id="KW-0472">Membrane</keyword>
<dbReference type="EMBL" id="CP029347">
    <property type="protein sequence ID" value="AWL11315.1"/>
    <property type="molecule type" value="Genomic_DNA"/>
</dbReference>
<evidence type="ECO:0000313" key="3">
    <source>
        <dbReference type="EMBL" id="AWL11315.1"/>
    </source>
</evidence>
<dbReference type="Proteomes" id="UP000245728">
    <property type="component" value="Chromosome"/>
</dbReference>
<dbReference type="AlphaFoldDB" id="A0A2S2E0Y7"/>
<keyword evidence="4" id="KW-1185">Reference proteome</keyword>
<dbReference type="PANTHER" id="PTHR35813">
    <property type="entry name" value="INNER MEMBRANE PROTEIN YBAN"/>
    <property type="match status" value="1"/>
</dbReference>
<dbReference type="OrthoDB" id="9816293at2"/>
<keyword evidence="2" id="KW-0812">Transmembrane</keyword>